<keyword evidence="2" id="KW-1185">Reference proteome</keyword>
<organism evidence="1 2">
    <name type="scientific">Tothia fuscella</name>
    <dbReference type="NCBI Taxonomy" id="1048955"/>
    <lineage>
        <taxon>Eukaryota</taxon>
        <taxon>Fungi</taxon>
        <taxon>Dikarya</taxon>
        <taxon>Ascomycota</taxon>
        <taxon>Pezizomycotina</taxon>
        <taxon>Dothideomycetes</taxon>
        <taxon>Pleosporomycetidae</taxon>
        <taxon>Venturiales</taxon>
        <taxon>Cylindrosympodiaceae</taxon>
        <taxon>Tothia</taxon>
    </lineage>
</organism>
<protein>
    <submittedName>
        <fullName evidence="1">Uncharacterized protein</fullName>
    </submittedName>
</protein>
<evidence type="ECO:0000313" key="1">
    <source>
        <dbReference type="EMBL" id="KAF2436875.1"/>
    </source>
</evidence>
<reference evidence="1" key="1">
    <citation type="journal article" date="2020" name="Stud. Mycol.">
        <title>101 Dothideomycetes genomes: a test case for predicting lifestyles and emergence of pathogens.</title>
        <authorList>
            <person name="Haridas S."/>
            <person name="Albert R."/>
            <person name="Binder M."/>
            <person name="Bloem J."/>
            <person name="Labutti K."/>
            <person name="Salamov A."/>
            <person name="Andreopoulos B."/>
            <person name="Baker S."/>
            <person name="Barry K."/>
            <person name="Bills G."/>
            <person name="Bluhm B."/>
            <person name="Cannon C."/>
            <person name="Castanera R."/>
            <person name="Culley D."/>
            <person name="Daum C."/>
            <person name="Ezra D."/>
            <person name="Gonzalez J."/>
            <person name="Henrissat B."/>
            <person name="Kuo A."/>
            <person name="Liang C."/>
            <person name="Lipzen A."/>
            <person name="Lutzoni F."/>
            <person name="Magnuson J."/>
            <person name="Mondo S."/>
            <person name="Nolan M."/>
            <person name="Ohm R."/>
            <person name="Pangilinan J."/>
            <person name="Park H.-J."/>
            <person name="Ramirez L."/>
            <person name="Alfaro M."/>
            <person name="Sun H."/>
            <person name="Tritt A."/>
            <person name="Yoshinaga Y."/>
            <person name="Zwiers L.-H."/>
            <person name="Turgeon B."/>
            <person name="Goodwin S."/>
            <person name="Spatafora J."/>
            <person name="Crous P."/>
            <person name="Grigoriev I."/>
        </authorList>
    </citation>
    <scope>NUCLEOTIDE SEQUENCE</scope>
    <source>
        <strain evidence="1">CBS 130266</strain>
    </source>
</reference>
<comment type="caution">
    <text evidence="1">The sequence shown here is derived from an EMBL/GenBank/DDBJ whole genome shotgun (WGS) entry which is preliminary data.</text>
</comment>
<dbReference type="EMBL" id="MU007009">
    <property type="protein sequence ID" value="KAF2436875.1"/>
    <property type="molecule type" value="Genomic_DNA"/>
</dbReference>
<gene>
    <name evidence="1" type="ORF">EJ08DRAFT_644450</name>
</gene>
<dbReference type="AlphaFoldDB" id="A0A9P4P3W2"/>
<dbReference type="Proteomes" id="UP000800235">
    <property type="component" value="Unassembled WGS sequence"/>
</dbReference>
<evidence type="ECO:0000313" key="2">
    <source>
        <dbReference type="Proteomes" id="UP000800235"/>
    </source>
</evidence>
<name>A0A9P4P3W2_9PEZI</name>
<proteinExistence type="predicted"/>
<accession>A0A9P4P3W2</accession>
<sequence>MLLHEQHAAEMPPSRRTLLGLLREIRNHIYSYLCDDLHPLLRCTHTPYKPRASVADLTNTAPQFNTTLNPDLGDTPPAATPQAMAMTHPHALILVGHQISAEYVEHTVQYFHVIFDFSYLLSSQLIREWAPSRFMLDHLRRVTFVLTCSQPWQSPSDFKEDILWLIGELIVNLKVFVEVNLVINHIALNPDLENEHILPLFLWEEVVWADFSDWGWMQYAIQAMTIYAANRNPSVSKLGLRQNSNVPGWAHSNIWKCERGSSRAWIARCWLWIPGYAFEERIEEKPGDHPEQNLGAERLVEIERVVREIF</sequence>